<sequence length="642" mass="72270">MILQVLFSARCLIQPRIPTILIILPQPSENALKPDKMEEYYRCPERWPDMKLNHDCVCARCIRVDSIGPNRRERITDPFLYSRENSRDPGALDHGLLPLAQIEEMLIARVHVFIEIRPGHFRARRFVVARWLEFLRQHHPGYRDIEVSTVNLYTLPEDAPVGDRLLVQELEAEMEQDHDNQDVTDVADEDEGGLAPSLITLGSRTKIGDVPAGNATDPASSEHWKASIIAGVKDHAWIGSLERGMDGGTPDVQNVDCRPEEQQSTRYQLEDGGETISAGQLPPQNPNCDLSTWTISSTSTSSGCTTSVAPQRRSKRRPFAEPRVLNYFPRHKQERLDIDDGFETFTEAWDYWNSTRPGTLSSDFMEELPPEPADDGLEDLNVDDNANVEGSSLKLPHRDDGVREEDPEGLGDCDCDRHYDRTPHRQLYDHLITHYQLELAGLQNKLLLVNLDGKTGTGKSHVIMLISATLEEMARCHGKASPVTRVASTGVAAPAISGRTLHVQVKLSVKFVKGYEALSIPNLTALQSGELRHVRDLIIDENSMIPPRILTWINQRFLATPCRWMPIESVAFRDALDALREDKVTIDDWRLLSSCVQALVPSEIPAFDDVSRIYGKKTRVAQWNHDRLRDLQAPIIIALASH</sequence>
<dbReference type="PANTHER" id="PTHR47642">
    <property type="entry name" value="ATP-DEPENDENT DNA HELICASE"/>
    <property type="match status" value="1"/>
</dbReference>
<dbReference type="InterPro" id="IPR010285">
    <property type="entry name" value="DNA_helicase_pif1-like_DEAD"/>
</dbReference>
<comment type="similarity">
    <text evidence="1">Belongs to the helicase family.</text>
</comment>
<keyword evidence="1" id="KW-0234">DNA repair</keyword>
<dbReference type="InterPro" id="IPR027417">
    <property type="entry name" value="P-loop_NTPase"/>
</dbReference>
<dbReference type="SUPFAM" id="SSF52540">
    <property type="entry name" value="P-loop containing nucleoside triphosphate hydrolases"/>
    <property type="match status" value="1"/>
</dbReference>
<keyword evidence="1" id="KW-0378">Hydrolase</keyword>
<name>A0A178BRS5_9EURO</name>
<proteinExistence type="inferred from homology"/>
<feature type="region of interest" description="Disordered" evidence="2">
    <location>
        <begin position="275"/>
        <end position="317"/>
    </location>
</feature>
<keyword evidence="1" id="KW-0067">ATP-binding</keyword>
<dbReference type="GO" id="GO:0006310">
    <property type="term" value="P:DNA recombination"/>
    <property type="evidence" value="ECO:0007669"/>
    <property type="project" value="UniProtKB-KW"/>
</dbReference>
<keyword evidence="1" id="KW-0547">Nucleotide-binding</keyword>
<gene>
    <name evidence="5" type="ORF">AYO20_11501</name>
</gene>
<dbReference type="EC" id="5.6.2.3" evidence="1"/>
<organism evidence="5 6">
    <name type="scientific">Fonsecaea nubica</name>
    <dbReference type="NCBI Taxonomy" id="856822"/>
    <lineage>
        <taxon>Eukaryota</taxon>
        <taxon>Fungi</taxon>
        <taxon>Dikarya</taxon>
        <taxon>Ascomycota</taxon>
        <taxon>Pezizomycotina</taxon>
        <taxon>Eurotiomycetes</taxon>
        <taxon>Chaetothyriomycetidae</taxon>
        <taxon>Chaetothyriales</taxon>
        <taxon>Herpotrichiellaceae</taxon>
        <taxon>Fonsecaea</taxon>
    </lineage>
</organism>
<dbReference type="InterPro" id="IPR051055">
    <property type="entry name" value="PIF1_helicase"/>
</dbReference>
<dbReference type="GO" id="GO:0043139">
    <property type="term" value="F:5'-3' DNA helicase activity"/>
    <property type="evidence" value="ECO:0007669"/>
    <property type="project" value="UniProtKB-EC"/>
</dbReference>
<comment type="cofactor">
    <cofactor evidence="1">
        <name>Mg(2+)</name>
        <dbReference type="ChEBI" id="CHEBI:18420"/>
    </cofactor>
</comment>
<dbReference type="AlphaFoldDB" id="A0A178BRS5"/>
<evidence type="ECO:0000313" key="5">
    <source>
        <dbReference type="EMBL" id="OAL20350.1"/>
    </source>
</evidence>
<dbReference type="Gene3D" id="3.40.50.300">
    <property type="entry name" value="P-loop containing nucleotide triphosphate hydrolases"/>
    <property type="match status" value="1"/>
</dbReference>
<evidence type="ECO:0000256" key="1">
    <source>
        <dbReference type="RuleBase" id="RU363044"/>
    </source>
</evidence>
<dbReference type="OrthoDB" id="4369146at2759"/>
<dbReference type="Pfam" id="PF05970">
    <property type="entry name" value="PIF1"/>
    <property type="match status" value="1"/>
</dbReference>
<dbReference type="Pfam" id="PF20209">
    <property type="entry name" value="DUF6570"/>
    <property type="match status" value="1"/>
</dbReference>
<keyword evidence="1" id="KW-0347">Helicase</keyword>
<protein>
    <recommendedName>
        <fullName evidence="1">ATP-dependent DNA helicase</fullName>
        <ecNumber evidence="1">5.6.2.3</ecNumber>
    </recommendedName>
</protein>
<dbReference type="InterPro" id="IPR046700">
    <property type="entry name" value="DUF6570"/>
</dbReference>
<keyword evidence="1" id="KW-0233">DNA recombination</keyword>
<feature type="region of interest" description="Disordered" evidence="2">
    <location>
        <begin position="387"/>
        <end position="414"/>
    </location>
</feature>
<feature type="compositionally biased region" description="Acidic residues" evidence="2">
    <location>
        <begin position="402"/>
        <end position="413"/>
    </location>
</feature>
<dbReference type="GO" id="GO:0000723">
    <property type="term" value="P:telomere maintenance"/>
    <property type="evidence" value="ECO:0007669"/>
    <property type="project" value="InterPro"/>
</dbReference>
<dbReference type="EMBL" id="LVCJ01000160">
    <property type="protein sequence ID" value="OAL20350.1"/>
    <property type="molecule type" value="Genomic_DNA"/>
</dbReference>
<dbReference type="PANTHER" id="PTHR47642:SF6">
    <property type="entry name" value="ATP-DEPENDENT DNA HELICASE"/>
    <property type="match status" value="1"/>
</dbReference>
<evidence type="ECO:0000256" key="2">
    <source>
        <dbReference type="SAM" id="MobiDB-lite"/>
    </source>
</evidence>
<evidence type="ECO:0000259" key="3">
    <source>
        <dbReference type="Pfam" id="PF05970"/>
    </source>
</evidence>
<keyword evidence="1" id="KW-0227">DNA damage</keyword>
<feature type="domain" description="DNA helicase Pif1-like DEAD-box helicase" evidence="3">
    <location>
        <begin position="448"/>
        <end position="546"/>
    </location>
</feature>
<evidence type="ECO:0000313" key="6">
    <source>
        <dbReference type="Proteomes" id="UP000185904"/>
    </source>
</evidence>
<dbReference type="Proteomes" id="UP000185904">
    <property type="component" value="Unassembled WGS sequence"/>
</dbReference>
<keyword evidence="6" id="KW-1185">Reference proteome</keyword>
<dbReference type="RefSeq" id="XP_022494270.1">
    <property type="nucleotide sequence ID" value="XM_022649748.1"/>
</dbReference>
<dbReference type="GO" id="GO:0016887">
    <property type="term" value="F:ATP hydrolysis activity"/>
    <property type="evidence" value="ECO:0007669"/>
    <property type="project" value="RHEA"/>
</dbReference>
<dbReference type="GeneID" id="34594880"/>
<feature type="domain" description="DUF6570" evidence="4">
    <location>
        <begin position="120"/>
        <end position="152"/>
    </location>
</feature>
<accession>A0A178BRS5</accession>
<dbReference type="GO" id="GO:0006281">
    <property type="term" value="P:DNA repair"/>
    <property type="evidence" value="ECO:0007669"/>
    <property type="project" value="UniProtKB-KW"/>
</dbReference>
<dbReference type="GO" id="GO:0005524">
    <property type="term" value="F:ATP binding"/>
    <property type="evidence" value="ECO:0007669"/>
    <property type="project" value="UniProtKB-KW"/>
</dbReference>
<comment type="catalytic activity">
    <reaction evidence="1">
        <text>ATP + H2O = ADP + phosphate + H(+)</text>
        <dbReference type="Rhea" id="RHEA:13065"/>
        <dbReference type="ChEBI" id="CHEBI:15377"/>
        <dbReference type="ChEBI" id="CHEBI:15378"/>
        <dbReference type="ChEBI" id="CHEBI:30616"/>
        <dbReference type="ChEBI" id="CHEBI:43474"/>
        <dbReference type="ChEBI" id="CHEBI:456216"/>
        <dbReference type="EC" id="5.6.2.3"/>
    </reaction>
</comment>
<evidence type="ECO:0000259" key="4">
    <source>
        <dbReference type="Pfam" id="PF20209"/>
    </source>
</evidence>
<reference evidence="5 6" key="1">
    <citation type="submission" date="2016-03" db="EMBL/GenBank/DDBJ databases">
        <title>The draft genome sequence of Fonsecaea nubica causative agent of cutaneous subcutaneous infection in human host.</title>
        <authorList>
            <person name="Costa F."/>
            <person name="Sybren D.H."/>
            <person name="Raittz R.T."/>
            <person name="Weiss V.A."/>
            <person name="Leao A.C."/>
            <person name="Gomes R."/>
            <person name="De Souza E.M."/>
            <person name="Pedrosa F.O."/>
            <person name="Steffens M.B."/>
            <person name="Bombassaro A."/>
            <person name="Tadra-Sfeir M.Z."/>
            <person name="Moreno L.F."/>
            <person name="Najafzadeh M.J."/>
            <person name="Felipe M.S."/>
            <person name="Teixeira M."/>
            <person name="Sun J."/>
            <person name="Xi L."/>
            <person name="Castro M.A."/>
            <person name="Vicente V.A."/>
        </authorList>
    </citation>
    <scope>NUCLEOTIDE SEQUENCE [LARGE SCALE GENOMIC DNA]</scope>
    <source>
        <strain evidence="5 6">CBS 269.64</strain>
    </source>
</reference>
<comment type="caution">
    <text evidence="5">The sequence shown here is derived from an EMBL/GenBank/DDBJ whole genome shotgun (WGS) entry which is preliminary data.</text>
</comment>
<feature type="compositionally biased region" description="Low complexity" evidence="2">
    <location>
        <begin position="291"/>
        <end position="307"/>
    </location>
</feature>